<feature type="domain" description="BTB" evidence="1">
    <location>
        <begin position="23"/>
        <end position="96"/>
    </location>
</feature>
<organism evidence="3 4">
    <name type="scientific">Rhizophagus clarus</name>
    <dbReference type="NCBI Taxonomy" id="94130"/>
    <lineage>
        <taxon>Eukaryota</taxon>
        <taxon>Fungi</taxon>
        <taxon>Fungi incertae sedis</taxon>
        <taxon>Mucoromycota</taxon>
        <taxon>Glomeromycotina</taxon>
        <taxon>Glomeromycetes</taxon>
        <taxon>Glomerales</taxon>
        <taxon>Glomeraceae</taxon>
        <taxon>Rhizophagus</taxon>
    </lineage>
</organism>
<gene>
    <name evidence="3" type="ORF">RCL2_002734400</name>
</gene>
<evidence type="ECO:0008006" key="5">
    <source>
        <dbReference type="Google" id="ProtNLM"/>
    </source>
</evidence>
<dbReference type="PROSITE" id="PS51886">
    <property type="entry name" value="TLDC"/>
    <property type="match status" value="1"/>
</dbReference>
<dbReference type="CDD" id="cd18186">
    <property type="entry name" value="BTB_POZ_ZBTB_KLHL-like"/>
    <property type="match status" value="1"/>
</dbReference>
<accession>A0A8H3MDI5</accession>
<evidence type="ECO:0000313" key="3">
    <source>
        <dbReference type="EMBL" id="GET00904.1"/>
    </source>
</evidence>
<dbReference type="InterPro" id="IPR006571">
    <property type="entry name" value="TLDc_dom"/>
</dbReference>
<evidence type="ECO:0000259" key="2">
    <source>
        <dbReference type="PROSITE" id="PS51886"/>
    </source>
</evidence>
<dbReference type="OrthoDB" id="298084at2759"/>
<dbReference type="AlphaFoldDB" id="A0A8H3MDI5"/>
<reference evidence="3" key="1">
    <citation type="submission" date="2019-10" db="EMBL/GenBank/DDBJ databases">
        <title>Conservation and host-specific expression of non-tandemly repeated heterogenous ribosome RNA gene in arbuscular mycorrhizal fungi.</title>
        <authorList>
            <person name="Maeda T."/>
            <person name="Kobayashi Y."/>
            <person name="Nakagawa T."/>
            <person name="Ezawa T."/>
            <person name="Yamaguchi K."/>
            <person name="Bino T."/>
            <person name="Nishimoto Y."/>
            <person name="Shigenobu S."/>
            <person name="Kawaguchi M."/>
        </authorList>
    </citation>
    <scope>NUCLEOTIDE SEQUENCE</scope>
    <source>
        <strain evidence="3">HR1</strain>
    </source>
</reference>
<dbReference type="Proteomes" id="UP000615446">
    <property type="component" value="Unassembled WGS sequence"/>
</dbReference>
<dbReference type="EMBL" id="BLAL01000295">
    <property type="protein sequence ID" value="GET00904.1"/>
    <property type="molecule type" value="Genomic_DNA"/>
</dbReference>
<feature type="domain" description="TLDc" evidence="2">
    <location>
        <begin position="294"/>
        <end position="462"/>
    </location>
</feature>
<dbReference type="Pfam" id="PF00651">
    <property type="entry name" value="BTB"/>
    <property type="match status" value="1"/>
</dbReference>
<dbReference type="InterPro" id="IPR011333">
    <property type="entry name" value="SKP1/BTB/POZ_sf"/>
</dbReference>
<dbReference type="PROSITE" id="PS50097">
    <property type="entry name" value="BTB"/>
    <property type="match status" value="1"/>
</dbReference>
<dbReference type="PANTHER" id="PTHR46306:SF1">
    <property type="entry name" value="BTB_POZ DOMAIN-CONTAINING PROTEIN 9"/>
    <property type="match status" value="1"/>
</dbReference>
<comment type="caution">
    <text evidence="3">The sequence shown here is derived from an EMBL/GenBank/DDBJ whole genome shotgun (WGS) entry which is preliminary data.</text>
</comment>
<proteinExistence type="predicted"/>
<dbReference type="SUPFAM" id="SSF54695">
    <property type="entry name" value="POZ domain"/>
    <property type="match status" value="1"/>
</dbReference>
<name>A0A8H3MDI5_9GLOM</name>
<dbReference type="PANTHER" id="PTHR46306">
    <property type="entry name" value="BTB/POZ DOMAIN-CONTAINING PROTEIN 9"/>
    <property type="match status" value="1"/>
</dbReference>
<dbReference type="GO" id="GO:0005737">
    <property type="term" value="C:cytoplasm"/>
    <property type="evidence" value="ECO:0007669"/>
    <property type="project" value="TreeGrafter"/>
</dbReference>
<dbReference type="Gene3D" id="3.30.710.10">
    <property type="entry name" value="Potassium Channel Kv1.1, Chain A"/>
    <property type="match status" value="1"/>
</dbReference>
<evidence type="ECO:0000259" key="1">
    <source>
        <dbReference type="PROSITE" id="PS50097"/>
    </source>
</evidence>
<dbReference type="Pfam" id="PF07534">
    <property type="entry name" value="TLD"/>
    <property type="match status" value="1"/>
</dbReference>
<dbReference type="InterPro" id="IPR000210">
    <property type="entry name" value="BTB/POZ_dom"/>
</dbReference>
<dbReference type="InterPro" id="IPR052407">
    <property type="entry name" value="BTB_POZ_domain_cont_9"/>
</dbReference>
<evidence type="ECO:0000313" key="4">
    <source>
        <dbReference type="Proteomes" id="UP000615446"/>
    </source>
</evidence>
<sequence length="504" mass="58965">MAPLFANSLLQDIARLSIEADDYDVLLEVGGINDRETFEAHSVILRARSPYFKTALSSKWVKKENGKIIFTKPNISPIVFRKILKYIYTGEFSLMDDNIRDLFTDLLFAADELVLPELTKYMEEYIITYERDWIQENIADIFILTSYKYENFVRLWKYFCELSAQQPNKIFTSAGFVSLDKSILLEFIKREDLNIIEIEIWKNLIKWAFGQIPEIDQNDFNRLKDRLKDFIPYIRFFNITEKEYISEVQPYEKILPDNLRDELKNFFKYDSKPSPESYSLSPRVPILQSVPDSVIVSNKNLALLSSWIDSMDNDESNFSLLNNDYEFNLLLRGSRDGFKVKEFHEYCVNKGPTLVVIKVKETNQIIGGYNPNSWKSSNSWDKSDSSFIFSLGNGESLNNIILSRVEYGGTPVYNSTNSLLGFQDLNWFEGKYKKNYFQKEIMKGRTNVCKFVVEEYEVFQVIKSGTDHKSLSDNIKSSEHPENLDSIERIIWKINNENNYYSFK</sequence>
<dbReference type="Gene3D" id="1.25.40.420">
    <property type="match status" value="1"/>
</dbReference>
<dbReference type="SMART" id="SM00225">
    <property type="entry name" value="BTB"/>
    <property type="match status" value="1"/>
</dbReference>
<protein>
    <recommendedName>
        <fullName evidence="5">BTB domain-containing protein</fullName>
    </recommendedName>
</protein>